<reference evidence="2" key="1">
    <citation type="submission" date="2023-07" db="EMBL/GenBank/DDBJ databases">
        <authorList>
            <consortium name="AG Swart"/>
            <person name="Singh M."/>
            <person name="Singh A."/>
            <person name="Seah K."/>
            <person name="Emmerich C."/>
        </authorList>
    </citation>
    <scope>NUCLEOTIDE SEQUENCE</scope>
    <source>
        <strain evidence="2">DP1</strain>
    </source>
</reference>
<feature type="compositionally biased region" description="Polar residues" evidence="1">
    <location>
        <begin position="363"/>
        <end position="374"/>
    </location>
</feature>
<protein>
    <submittedName>
        <fullName evidence="2">Uncharacterized protein</fullName>
    </submittedName>
</protein>
<feature type="region of interest" description="Disordered" evidence="1">
    <location>
        <begin position="19"/>
        <end position="40"/>
    </location>
</feature>
<feature type="compositionally biased region" description="Basic residues" evidence="1">
    <location>
        <begin position="77"/>
        <end position="92"/>
    </location>
</feature>
<dbReference type="Proteomes" id="UP001295684">
    <property type="component" value="Unassembled WGS sequence"/>
</dbReference>
<feature type="compositionally biased region" description="Acidic residues" evidence="1">
    <location>
        <begin position="58"/>
        <end position="67"/>
    </location>
</feature>
<sequence length="478" mass="54722">MAEKNKSSSCISILCCCFTGNDGPKKRTRKSPKLDEDENENVMYINEMQSQFMYINPENEEEEDDEEGKVSGQSSKSFRKSQKSNKKNKNSKSRLQGRLISQGTPTRTTLNQRAARMRNLNMSIKMKPIQNLNDNTSKDQSIIKRKPKKERSTIRAKREKEMSMNSISLAKNRVIFDNKNGFRTSNLVFSSVIAPGEEDEINEYDKEKFEPHKYYQEVDSSAAIMRNRKTREVYYKNRKRKVDQDRESNDHQRNFIEDEDDSEYADPQPQEPKEYNNFISSPANDSVSTSNANMVNAVKENFITNEHSNQSSFLRNDKMSKQSIQDASMAKGTINETLNEAKLAPRKIPSKKQSSDKRRRIVNTRQNLITGSSENADRKSTHPMVSSPPLNPQKRPLSKTGLITDLHMPPQNAAIIGMKLVEKPSNDRDPTSILPTRSHPDTISNLYIKAVTQNAAGGQRQEVDLDRQERKEENSEQL</sequence>
<feature type="region of interest" description="Disordered" evidence="1">
    <location>
        <begin position="57"/>
        <end position="107"/>
    </location>
</feature>
<feature type="compositionally biased region" description="Basic and acidic residues" evidence="1">
    <location>
        <begin position="461"/>
        <end position="478"/>
    </location>
</feature>
<organism evidence="2 3">
    <name type="scientific">Euplotes crassus</name>
    <dbReference type="NCBI Taxonomy" id="5936"/>
    <lineage>
        <taxon>Eukaryota</taxon>
        <taxon>Sar</taxon>
        <taxon>Alveolata</taxon>
        <taxon>Ciliophora</taxon>
        <taxon>Intramacronucleata</taxon>
        <taxon>Spirotrichea</taxon>
        <taxon>Hypotrichia</taxon>
        <taxon>Euplotida</taxon>
        <taxon>Euplotidae</taxon>
        <taxon>Moneuplotes</taxon>
    </lineage>
</organism>
<dbReference type="EMBL" id="CAMPGE010011862">
    <property type="protein sequence ID" value="CAI2370663.1"/>
    <property type="molecule type" value="Genomic_DNA"/>
</dbReference>
<gene>
    <name evidence="2" type="ORF">ECRASSUSDP1_LOCUS11980</name>
</gene>
<evidence type="ECO:0000313" key="3">
    <source>
        <dbReference type="Proteomes" id="UP001295684"/>
    </source>
</evidence>
<feature type="compositionally biased region" description="Polar residues" evidence="1">
    <location>
        <begin position="277"/>
        <end position="289"/>
    </location>
</feature>
<comment type="caution">
    <text evidence="2">The sequence shown here is derived from an EMBL/GenBank/DDBJ whole genome shotgun (WGS) entry which is preliminary data.</text>
</comment>
<feature type="region of interest" description="Disordered" evidence="1">
    <location>
        <begin position="345"/>
        <end position="398"/>
    </location>
</feature>
<accession>A0AAD1XFS2</accession>
<feature type="compositionally biased region" description="Basic and acidic residues" evidence="1">
    <location>
        <begin position="421"/>
        <end position="430"/>
    </location>
</feature>
<feature type="region of interest" description="Disordered" evidence="1">
    <location>
        <begin position="454"/>
        <end position="478"/>
    </location>
</feature>
<evidence type="ECO:0000313" key="2">
    <source>
        <dbReference type="EMBL" id="CAI2370663.1"/>
    </source>
</evidence>
<feature type="compositionally biased region" description="Basic and acidic residues" evidence="1">
    <location>
        <begin position="242"/>
        <end position="256"/>
    </location>
</feature>
<dbReference type="AlphaFoldDB" id="A0AAD1XFS2"/>
<evidence type="ECO:0000256" key="1">
    <source>
        <dbReference type="SAM" id="MobiDB-lite"/>
    </source>
</evidence>
<keyword evidence="3" id="KW-1185">Reference proteome</keyword>
<feature type="region of interest" description="Disordered" evidence="1">
    <location>
        <begin position="421"/>
        <end position="442"/>
    </location>
</feature>
<name>A0AAD1XFS2_EUPCR</name>
<proteinExistence type="predicted"/>
<feature type="region of interest" description="Disordered" evidence="1">
    <location>
        <begin position="236"/>
        <end position="289"/>
    </location>
</feature>